<dbReference type="PANTHER" id="PTHR37835">
    <property type="entry name" value="ALPHA-CLOSTRIPAIN"/>
    <property type="match status" value="1"/>
</dbReference>
<dbReference type="EMBL" id="DSKY01000014">
    <property type="protein sequence ID" value="HDY58894.1"/>
    <property type="molecule type" value="Genomic_DNA"/>
</dbReference>
<reference evidence="1" key="1">
    <citation type="journal article" date="2020" name="mSystems">
        <title>Genome- and Community-Level Interaction Insights into Carbon Utilization and Element Cycling Functions of Hydrothermarchaeota in Hydrothermal Sediment.</title>
        <authorList>
            <person name="Zhou Z."/>
            <person name="Liu Y."/>
            <person name="Xu W."/>
            <person name="Pan J."/>
            <person name="Luo Z.H."/>
            <person name="Li M."/>
        </authorList>
    </citation>
    <scope>NUCLEOTIDE SEQUENCE [LARGE SCALE GENOMIC DNA]</scope>
    <source>
        <strain evidence="1">SpSt-258</strain>
    </source>
</reference>
<dbReference type="Gene3D" id="2.60.40.4070">
    <property type="match status" value="1"/>
</dbReference>
<protein>
    <submittedName>
        <fullName evidence="1">T9SS type A sorting domain-containing protein</fullName>
    </submittedName>
</protein>
<sequence>MRKILLFFSIIPIMLSALEWTVMVYMAADNSLSALADSDLVEMKAIGSDDNLSILIQVDKPYTGANRYYVGKDTLYNFGNLGMVDMCDWHTLRDFLEWGVMLQPGKRYFLILWDHGTGWTLAPRRTFGSDWSSGTEMSIARGDLNNAFKSFYEATGKKFNIIGFDACNMQEIEIANEIKDYAKVMIASQMVWPINGYPYEDIFYIFKTDPGINEIELGKRIIDICKSYYSSQASAISLIDLENIDNFKKSLKKNIDNIIQNRPTQNFKDLRNQVQTVSLIDPVPAPEDDYVDLGDFLRLLNDHLSTKETKELMDSYNKTVLKSESWGTGLTGLTGITTWFPDRYIEFKNLIDHYLQLDYARSNWQCFLNWFYDQDDIRPITPQINISTPGKDNDFHLYWTKSFDLAPVLYDVLECTDTLLLFQDGCEDSANWLFNGFSLVKNIAYQGNGSFFSGNSGNLQNSLITKNNFQIDDLGLLDFYIYYNTEDLTDSLIIEYDTKKSVYYGRSGTWQHCRIILPSGNAPLKIYYHTNSSINNGGAYIDAIRLYNLISGKYIRKGCPDTTIYVFNKLSGVYNYGVCARDTYNNEANLSNFVNIAISNYAVPYSIPNPFTENCEIILDYPDNVNPEVYIYSISGRLVKNFPPSAITNKRVFWDGKDNGNKPVGSGLYFVLLKDKNFSSIGKIARQR</sequence>
<dbReference type="InterPro" id="IPR005077">
    <property type="entry name" value="Peptidase_C11"/>
</dbReference>
<dbReference type="AlphaFoldDB" id="A0A7V0Z5G8"/>
<gene>
    <name evidence="1" type="ORF">ENP86_05000</name>
</gene>
<evidence type="ECO:0000313" key="1">
    <source>
        <dbReference type="EMBL" id="HDY58894.1"/>
    </source>
</evidence>
<dbReference type="Gene3D" id="3.40.50.11970">
    <property type="match status" value="1"/>
</dbReference>
<comment type="caution">
    <text evidence="1">The sequence shown here is derived from an EMBL/GenBank/DDBJ whole genome shotgun (WGS) entry which is preliminary data.</text>
</comment>
<accession>A0A7V0Z5G8</accession>
<dbReference type="InterPro" id="IPR026444">
    <property type="entry name" value="Secre_tail"/>
</dbReference>
<name>A0A7V0Z5G8_UNCW3</name>
<dbReference type="NCBIfam" id="TIGR04183">
    <property type="entry name" value="Por_Secre_tail"/>
    <property type="match status" value="1"/>
</dbReference>
<dbReference type="PANTHER" id="PTHR37835:SF1">
    <property type="entry name" value="ALPHA-CLOSTRIPAIN"/>
    <property type="match status" value="1"/>
</dbReference>
<dbReference type="Pfam" id="PF03415">
    <property type="entry name" value="Peptidase_C11"/>
    <property type="match status" value="1"/>
</dbReference>
<proteinExistence type="predicted"/>
<organism evidence="1">
    <name type="scientific">candidate division WOR-3 bacterium</name>
    <dbReference type="NCBI Taxonomy" id="2052148"/>
    <lineage>
        <taxon>Bacteria</taxon>
        <taxon>Bacteria division WOR-3</taxon>
    </lineage>
</organism>